<dbReference type="PROSITE" id="PS51257">
    <property type="entry name" value="PROKAR_LIPOPROTEIN"/>
    <property type="match status" value="1"/>
</dbReference>
<evidence type="ECO:0000313" key="3">
    <source>
        <dbReference type="EMBL" id="TFW19644.1"/>
    </source>
</evidence>
<dbReference type="OrthoDB" id="9774579at2"/>
<organism evidence="3 4">
    <name type="scientific">Duganella callida</name>
    <dbReference type="NCBI Taxonomy" id="2561932"/>
    <lineage>
        <taxon>Bacteria</taxon>
        <taxon>Pseudomonadati</taxon>
        <taxon>Pseudomonadota</taxon>
        <taxon>Betaproteobacteria</taxon>
        <taxon>Burkholderiales</taxon>
        <taxon>Oxalobacteraceae</taxon>
        <taxon>Telluria group</taxon>
        <taxon>Duganella</taxon>
    </lineage>
</organism>
<feature type="signal peptide" evidence="2">
    <location>
        <begin position="1"/>
        <end position="29"/>
    </location>
</feature>
<keyword evidence="2" id="KW-0732">Signal</keyword>
<dbReference type="AlphaFoldDB" id="A0A4Y9SBU6"/>
<reference evidence="3 4" key="1">
    <citation type="submission" date="2019-03" db="EMBL/GenBank/DDBJ databases">
        <title>Draft Genome Sequence of Duganella callidus sp. nov., a Novel Duganella Species Isolated from Cultivated Soil.</title>
        <authorList>
            <person name="Raths R."/>
            <person name="Peta V."/>
            <person name="Bucking H."/>
        </authorList>
    </citation>
    <scope>NUCLEOTIDE SEQUENCE [LARGE SCALE GENOMIC DNA]</scope>
    <source>
        <strain evidence="3 4">DN04</strain>
    </source>
</reference>
<dbReference type="PANTHER" id="PTHR13833">
    <property type="match status" value="1"/>
</dbReference>
<evidence type="ECO:0000256" key="1">
    <source>
        <dbReference type="SAM" id="MobiDB-lite"/>
    </source>
</evidence>
<evidence type="ECO:0000313" key="4">
    <source>
        <dbReference type="Proteomes" id="UP000297729"/>
    </source>
</evidence>
<dbReference type="SUPFAM" id="SSF63829">
    <property type="entry name" value="Calcium-dependent phosphotriesterase"/>
    <property type="match status" value="2"/>
</dbReference>
<dbReference type="PANTHER" id="PTHR13833:SF71">
    <property type="entry name" value="NHL DOMAIN-CONTAINING PROTEIN"/>
    <property type="match status" value="1"/>
</dbReference>
<keyword evidence="4" id="KW-1185">Reference proteome</keyword>
<dbReference type="EMBL" id="SPVG01000164">
    <property type="protein sequence ID" value="TFW19644.1"/>
    <property type="molecule type" value="Genomic_DNA"/>
</dbReference>
<name>A0A4Y9SBU6_9BURK</name>
<comment type="caution">
    <text evidence="3">The sequence shown here is derived from an EMBL/GenBank/DDBJ whole genome shotgun (WGS) entry which is preliminary data.</text>
</comment>
<dbReference type="InterPro" id="IPR011042">
    <property type="entry name" value="6-blade_b-propeller_TolB-like"/>
</dbReference>
<protein>
    <submittedName>
        <fullName evidence="3">Uncharacterized protein</fullName>
    </submittedName>
</protein>
<gene>
    <name evidence="3" type="ORF">E4L98_15855</name>
</gene>
<feature type="region of interest" description="Disordered" evidence="1">
    <location>
        <begin position="28"/>
        <end position="58"/>
    </location>
</feature>
<proteinExistence type="predicted"/>
<evidence type="ECO:0000256" key="2">
    <source>
        <dbReference type="SAM" id="SignalP"/>
    </source>
</evidence>
<feature type="region of interest" description="Disordered" evidence="1">
    <location>
        <begin position="452"/>
        <end position="473"/>
    </location>
</feature>
<feature type="compositionally biased region" description="Low complexity" evidence="1">
    <location>
        <begin position="29"/>
        <end position="58"/>
    </location>
</feature>
<dbReference type="Gene3D" id="2.120.10.30">
    <property type="entry name" value="TolB, C-terminal domain"/>
    <property type="match status" value="3"/>
</dbReference>
<dbReference type="RefSeq" id="WP_135202523.1">
    <property type="nucleotide sequence ID" value="NZ_SPVG01000164.1"/>
</dbReference>
<accession>A0A4Y9SBU6</accession>
<feature type="chain" id="PRO_5021466294" evidence="2">
    <location>
        <begin position="30"/>
        <end position="715"/>
    </location>
</feature>
<sequence length="715" mass="71792">MPQSFPRSLPGLGAAMLLATLAGCGGSGASSNSAATPPASSAPVVTPPTTTLSLSSASDSAVSGGAPVQLTAAPSDNSSVTWSLAAGSPGTLSAATGATVSYLPPASGVSADTAITITATANGVSKTITLTLHPADTPRLQLLAGDDGGAGHLDGTGTQARLYTVFSASSDSNGNIYIAEQGPALRKVTPAGVVTTLLATAAGLVDGAGGTARLGQPLCPVAGPDGSVYFTDTYQLDSNAPTTVPIRKLAPDGSVATIARIPAAAFDQVCLTGDSNRLYAYQYGRISTVSFSGVVSTLAGALIDPTQPSLAADGAGAAARFRAIRSVAADGLGNVYVNDNGQAIRKVAADGTTTTLAGVVRPQSGLVEPVDGVGAAAQFSDMYSLAVTTSGNLAAYDNVPGASSAPWRLRTITPSGVVSSIKVNQGGAIWAAPADRLYRAQDAQIDMVQADGSSTPFVGKRPERGAGDTDGTGAAARFGQLRDMGADASGNLYVADDPAGSLALTATGLRLRKVTPQGVVTTIRHSADVSYLSGMVVDKAGNTYVSTYQYLTPTTPGARIFKIAPDGTTTVLAGALPATDYQDGVGTAAHFVSVALIGIDADGNLYGSEGSGARLRYTRITPAGEVSTILAPPPALGLIDDDAGNTYRINDATGTILRTDTAGNTTTMAGTEGNQFTYGGALPGYLDHPAHLVRTGPYSYALFSGAAIMRLTVPH</sequence>
<dbReference type="Proteomes" id="UP000297729">
    <property type="component" value="Unassembled WGS sequence"/>
</dbReference>